<keyword evidence="3" id="KW-1185">Reference proteome</keyword>
<gene>
    <name evidence="2" type="ORF">FCC1311_114242</name>
</gene>
<name>A0A2R5H2X7_9STRA</name>
<proteinExistence type="predicted"/>
<evidence type="ECO:0000313" key="2">
    <source>
        <dbReference type="EMBL" id="GBG35201.1"/>
    </source>
</evidence>
<dbReference type="EMBL" id="BEYU01000418">
    <property type="protein sequence ID" value="GBG35201.1"/>
    <property type="molecule type" value="Genomic_DNA"/>
</dbReference>
<dbReference type="Proteomes" id="UP000241890">
    <property type="component" value="Unassembled WGS sequence"/>
</dbReference>
<comment type="caution">
    <text evidence="2">The sequence shown here is derived from an EMBL/GenBank/DDBJ whole genome shotgun (WGS) entry which is preliminary data.</text>
</comment>
<organism evidence="2 3">
    <name type="scientific">Hondaea fermentalgiana</name>
    <dbReference type="NCBI Taxonomy" id="2315210"/>
    <lineage>
        <taxon>Eukaryota</taxon>
        <taxon>Sar</taxon>
        <taxon>Stramenopiles</taxon>
        <taxon>Bigyra</taxon>
        <taxon>Labyrinthulomycetes</taxon>
        <taxon>Thraustochytrida</taxon>
        <taxon>Thraustochytriidae</taxon>
        <taxon>Hondaea</taxon>
    </lineage>
</organism>
<reference evidence="2 3" key="1">
    <citation type="submission" date="2017-12" db="EMBL/GenBank/DDBJ databases">
        <title>Sequencing, de novo assembly and annotation of complete genome of a new Thraustochytrid species, strain FCC1311.</title>
        <authorList>
            <person name="Sedici K."/>
            <person name="Godart F."/>
            <person name="Aiese Cigliano R."/>
            <person name="Sanseverino W."/>
            <person name="Barakat M."/>
            <person name="Ortet P."/>
            <person name="Marechal E."/>
            <person name="Cagnac O."/>
            <person name="Amato A."/>
        </authorList>
    </citation>
    <scope>NUCLEOTIDE SEQUENCE [LARGE SCALE GENOMIC DNA]</scope>
</reference>
<dbReference type="InParanoid" id="A0A2R5H2X7"/>
<evidence type="ECO:0000313" key="3">
    <source>
        <dbReference type="Proteomes" id="UP000241890"/>
    </source>
</evidence>
<feature type="compositionally biased region" description="Basic residues" evidence="1">
    <location>
        <begin position="104"/>
        <end position="114"/>
    </location>
</feature>
<accession>A0A2R5H2X7</accession>
<evidence type="ECO:0000256" key="1">
    <source>
        <dbReference type="SAM" id="MobiDB-lite"/>
    </source>
</evidence>
<feature type="non-terminal residue" evidence="2">
    <location>
        <position position="130"/>
    </location>
</feature>
<feature type="region of interest" description="Disordered" evidence="1">
    <location>
        <begin position="102"/>
        <end position="130"/>
    </location>
</feature>
<dbReference type="AlphaFoldDB" id="A0A2R5H2X7"/>
<sequence length="130" mass="14125">MPSFFGISKSRAQPATAPFQILTNNEAVAKQAIHCLDWIIVITTILASNPTAIAAGPVGVGCESALDEHIKNLWKNAKKARGIDKELQLTVTTDASFRDSLRMSSRKSVTKSARRASQSQSNFLRLRKGA</sequence>
<protein>
    <submittedName>
        <fullName evidence="2">Uncharacterized protein</fullName>
    </submittedName>
</protein>